<feature type="domain" description="Protein kinase" evidence="1">
    <location>
        <begin position="483"/>
        <end position="809"/>
    </location>
</feature>
<dbReference type="AlphaFoldDB" id="A0A1W0WB66"/>
<dbReference type="SUPFAM" id="SSF56112">
    <property type="entry name" value="Protein kinase-like (PK-like)"/>
    <property type="match status" value="1"/>
</dbReference>
<organism evidence="2 3">
    <name type="scientific">Hypsibius exemplaris</name>
    <name type="common">Freshwater tardigrade</name>
    <dbReference type="NCBI Taxonomy" id="2072580"/>
    <lineage>
        <taxon>Eukaryota</taxon>
        <taxon>Metazoa</taxon>
        <taxon>Ecdysozoa</taxon>
        <taxon>Tardigrada</taxon>
        <taxon>Eutardigrada</taxon>
        <taxon>Parachela</taxon>
        <taxon>Hypsibioidea</taxon>
        <taxon>Hypsibiidae</taxon>
        <taxon>Hypsibius</taxon>
    </lineage>
</organism>
<dbReference type="InterPro" id="IPR000719">
    <property type="entry name" value="Prot_kinase_dom"/>
</dbReference>
<comment type="caution">
    <text evidence="2">The sequence shown here is derived from an EMBL/GenBank/DDBJ whole genome shotgun (WGS) entry which is preliminary data.</text>
</comment>
<evidence type="ECO:0000259" key="1">
    <source>
        <dbReference type="PROSITE" id="PS50011"/>
    </source>
</evidence>
<dbReference type="GO" id="GO:0004674">
    <property type="term" value="F:protein serine/threonine kinase activity"/>
    <property type="evidence" value="ECO:0007669"/>
    <property type="project" value="TreeGrafter"/>
</dbReference>
<dbReference type="PROSITE" id="PS50011">
    <property type="entry name" value="PROTEIN_KINASE_DOM"/>
    <property type="match status" value="1"/>
</dbReference>
<dbReference type="InterPro" id="IPR001245">
    <property type="entry name" value="Ser-Thr/Tyr_kinase_cat_dom"/>
</dbReference>
<dbReference type="Pfam" id="PF07714">
    <property type="entry name" value="PK_Tyr_Ser-Thr"/>
    <property type="match status" value="1"/>
</dbReference>
<evidence type="ECO:0000313" key="3">
    <source>
        <dbReference type="Proteomes" id="UP000192578"/>
    </source>
</evidence>
<dbReference type="InterPro" id="IPR011009">
    <property type="entry name" value="Kinase-like_dom_sf"/>
</dbReference>
<proteinExistence type="predicted"/>
<name>A0A1W0WB66_HYPEX</name>
<dbReference type="OrthoDB" id="9981685at2759"/>
<evidence type="ECO:0000313" key="2">
    <source>
        <dbReference type="EMBL" id="OQV12441.1"/>
    </source>
</evidence>
<dbReference type="GO" id="GO:0005737">
    <property type="term" value="C:cytoplasm"/>
    <property type="evidence" value="ECO:0007669"/>
    <property type="project" value="TreeGrafter"/>
</dbReference>
<dbReference type="InterPro" id="IPR053235">
    <property type="entry name" value="Ser_Thr_kinase"/>
</dbReference>
<dbReference type="GO" id="GO:0003676">
    <property type="term" value="F:nucleic acid binding"/>
    <property type="evidence" value="ECO:0007669"/>
    <property type="project" value="InterPro"/>
</dbReference>
<gene>
    <name evidence="2" type="ORF">BV898_13317</name>
</gene>
<protein>
    <recommendedName>
        <fullName evidence="1">Protein kinase domain-containing protein</fullName>
    </recommendedName>
</protein>
<dbReference type="Gene3D" id="1.10.510.10">
    <property type="entry name" value="Transferase(Phosphotransferase) domain 1"/>
    <property type="match status" value="1"/>
</dbReference>
<dbReference type="Proteomes" id="UP000192578">
    <property type="component" value="Unassembled WGS sequence"/>
</dbReference>
<accession>A0A1W0WB66</accession>
<dbReference type="PANTHER" id="PTHR24361">
    <property type="entry name" value="MITOGEN-ACTIVATED KINASE KINASE KINASE"/>
    <property type="match status" value="1"/>
</dbReference>
<sequence>METLSPIILKPAFITLLKGIGDCARRIDSGHQLWGCKREFDANIESLCGNGNAKLLLNIENFVRATSEQTRDTILMSMLRDQIHGDFRAVSDAVTESEKKYNQFKKNPGQFTWSEFQSHGNVDAQLSRLHRQITIHSGQQSNLVDAIVKACEMDFNLFNEWSQAIFLLVERAFRIRMEFHYYNVFKDEAYEPGAGQRAVMEDVVFPQYVLDEKVLMDQEVAEIQKQMETKYREMKASFLLRNCGDTRHNHHCGGGLHGCWELSTKVYRAVRLSGDLSHSALATKIASRLRSDYPQFLWSAVVLTDYRQAALEANNARHDQDLWLQHFGSKKPILLCKPNRHSDNLCKAFGRFGYLTCFRNRYFSNRSAHIFWVDPDAIQNTAFLEEFDKLRNTDIECREFKEVNSSRPAYFVPKRLIEMNIACVYGVGFHVKAGEQRIGMDLNEFGGGRTFPLCLGNDSRCVMVIPDPSQSSPPAEYPISPAYFTALFTGGGKKPRVHKEHQPRGLAEQLVVVKEILLSKNKPGKRSRQILKLNCHLAHLKDFKHENLVKYIGFEVGSGCGLPTYKIITEFCEGGTLSDRIQSAVAEINIFQWSCGILNGLQYLHQNDIHHKSLESDHVMFDAPAPKISNIKLISVERIAEIIPKKKKCLVAAIEKDHSGPNPLTRSAFSLKYGVSATTIARVISQDLEGKVRKKCRVHALSNKQAKQRLDRGPRFLRYINARKWKNVITIDEAWVYLIDVNRIRKIYYDFRGERSPESWTIFWKESHPKDIIFVAGVCSRCKTAIRFVKPGAKINSEYYIQHVLKPLFKNDIRNLFPGELINKVVSHHDSAPAHSSKITQEWLRKSGIKFIPKEYWMGDSPDLAPWVFVWMVC</sequence>
<dbReference type="GO" id="GO:0005524">
    <property type="term" value="F:ATP binding"/>
    <property type="evidence" value="ECO:0007669"/>
    <property type="project" value="InterPro"/>
</dbReference>
<keyword evidence="3" id="KW-1185">Reference proteome</keyword>
<dbReference type="InterPro" id="IPR036397">
    <property type="entry name" value="RNaseH_sf"/>
</dbReference>
<reference evidence="3" key="1">
    <citation type="submission" date="2017-01" db="EMBL/GenBank/DDBJ databases">
        <title>Comparative genomics of anhydrobiosis in the tardigrade Hypsibius dujardini.</title>
        <authorList>
            <person name="Yoshida Y."/>
            <person name="Koutsovoulos G."/>
            <person name="Laetsch D."/>
            <person name="Stevens L."/>
            <person name="Kumar S."/>
            <person name="Horikawa D."/>
            <person name="Ishino K."/>
            <person name="Komine S."/>
            <person name="Tomita M."/>
            <person name="Blaxter M."/>
            <person name="Arakawa K."/>
        </authorList>
    </citation>
    <scope>NUCLEOTIDE SEQUENCE [LARGE SCALE GENOMIC DNA]</scope>
    <source>
        <strain evidence="3">Z151</strain>
    </source>
</reference>
<dbReference type="Gene3D" id="3.30.420.10">
    <property type="entry name" value="Ribonuclease H-like superfamily/Ribonuclease H"/>
    <property type="match status" value="1"/>
</dbReference>
<dbReference type="EMBL" id="MTYJ01000145">
    <property type="protein sequence ID" value="OQV12441.1"/>
    <property type="molecule type" value="Genomic_DNA"/>
</dbReference>